<evidence type="ECO:0000259" key="1">
    <source>
        <dbReference type="Pfam" id="PF06985"/>
    </source>
</evidence>
<dbReference type="OrthoDB" id="5125733at2759"/>
<evidence type="ECO:0000313" key="2">
    <source>
        <dbReference type="EMBL" id="KAF9456171.1"/>
    </source>
</evidence>
<dbReference type="InterPro" id="IPR010730">
    <property type="entry name" value="HET"/>
</dbReference>
<dbReference type="PANTHER" id="PTHR33112">
    <property type="entry name" value="DOMAIN PROTEIN, PUTATIVE-RELATED"/>
    <property type="match status" value="1"/>
</dbReference>
<sequence length="661" mass="74142">MSATEQNSSAKPNIVCNACRGLITALQDRFWRSLVIMKGNQAEIYPVLGRYLVHEVQASGLQGCHVCSLITQSVCPAHSQHDISHTPGSLITIKPGYIRPGPDANTLRLDSLQVYLSDTKGKRLRTETLQIVSDYEYHSHHPVPASWSISTSSEASFELASKWLRDCQSDHKLCEGVNATSVSGDENRLPTYFVYVGPEGPRLRRSIDLPTRPKYLTLSHRWGSSSIFQLTTKNLTSLLSEIPLSSLPKTFQDAILIAGRLGYQYIWIDSLCIVQDSREFWEQESAIMGEIYRGSVCTIAALGAVDGDSGCFKSRNPLCFQLFEFELGTGQVAYLIPPGNPQLMSPDHTGYGPDVEPLHERAWVIQEWMLSPRTIHYGTFGLYWECATESASDRVTRKVDSASRPSPKYAVHQSCTLPMTGELDTSYLEFWKMWSRVITMYSPCGLTYGTDKLVAINGIVKLVESKAGLHNIAGLWKEYIFPELLWTVQPTKRPAGAYQAPTWSWASFNCEVNLGILSSGYVYDWKIELLEAIVHPAANGQLLDARIRIRGPVQRVYLVKAGGNNYNLGWGKTVKRKNSADDRICFLPDVDPDPQQEVWALLVTHATDDTTWMNMGLVLSKKNTDEELWVRVGVFRQYDWKSETTGFFEDGGAEMRDLLIV</sequence>
<dbReference type="PANTHER" id="PTHR33112:SF8">
    <property type="entry name" value="HETEROKARYON INCOMPATIBILITY DOMAIN-CONTAINING PROTEIN"/>
    <property type="match status" value="1"/>
</dbReference>
<dbReference type="EMBL" id="MU150450">
    <property type="protein sequence ID" value="KAF9456171.1"/>
    <property type="molecule type" value="Genomic_DNA"/>
</dbReference>
<gene>
    <name evidence="2" type="ORF">BDZ94DRAFT_1276331</name>
</gene>
<dbReference type="AlphaFoldDB" id="A0A9P6C8F6"/>
<reference evidence="2" key="1">
    <citation type="submission" date="2020-11" db="EMBL/GenBank/DDBJ databases">
        <authorList>
            <consortium name="DOE Joint Genome Institute"/>
            <person name="Ahrendt S."/>
            <person name="Riley R."/>
            <person name="Andreopoulos W."/>
            <person name="Labutti K."/>
            <person name="Pangilinan J."/>
            <person name="Ruiz-Duenas F.J."/>
            <person name="Barrasa J.M."/>
            <person name="Sanchez-Garcia M."/>
            <person name="Camarero S."/>
            <person name="Miyauchi S."/>
            <person name="Serrano A."/>
            <person name="Linde D."/>
            <person name="Babiker R."/>
            <person name="Drula E."/>
            <person name="Ayuso-Fernandez I."/>
            <person name="Pacheco R."/>
            <person name="Padilla G."/>
            <person name="Ferreira P."/>
            <person name="Barriuso J."/>
            <person name="Kellner H."/>
            <person name="Castanera R."/>
            <person name="Alfaro M."/>
            <person name="Ramirez L."/>
            <person name="Pisabarro A.G."/>
            <person name="Kuo A."/>
            <person name="Tritt A."/>
            <person name="Lipzen A."/>
            <person name="He G."/>
            <person name="Yan M."/>
            <person name="Ng V."/>
            <person name="Cullen D."/>
            <person name="Martin F."/>
            <person name="Rosso M.-N."/>
            <person name="Henrissat B."/>
            <person name="Hibbett D."/>
            <person name="Martinez A.T."/>
            <person name="Grigoriev I.V."/>
        </authorList>
    </citation>
    <scope>NUCLEOTIDE SEQUENCE</scope>
    <source>
        <strain evidence="2">CBS 247.69</strain>
    </source>
</reference>
<organism evidence="2 3">
    <name type="scientific">Collybia nuda</name>
    <dbReference type="NCBI Taxonomy" id="64659"/>
    <lineage>
        <taxon>Eukaryota</taxon>
        <taxon>Fungi</taxon>
        <taxon>Dikarya</taxon>
        <taxon>Basidiomycota</taxon>
        <taxon>Agaricomycotina</taxon>
        <taxon>Agaricomycetes</taxon>
        <taxon>Agaricomycetidae</taxon>
        <taxon>Agaricales</taxon>
        <taxon>Tricholomatineae</taxon>
        <taxon>Clitocybaceae</taxon>
        <taxon>Collybia</taxon>
    </lineage>
</organism>
<proteinExistence type="predicted"/>
<evidence type="ECO:0000313" key="3">
    <source>
        <dbReference type="Proteomes" id="UP000807353"/>
    </source>
</evidence>
<dbReference type="Proteomes" id="UP000807353">
    <property type="component" value="Unassembled WGS sequence"/>
</dbReference>
<protein>
    <submittedName>
        <fullName evidence="2">Heterokaryon incompatibility protein-domain-containing protein</fullName>
    </submittedName>
</protein>
<name>A0A9P6C8F6_9AGAR</name>
<comment type="caution">
    <text evidence="2">The sequence shown here is derived from an EMBL/GenBank/DDBJ whole genome shotgun (WGS) entry which is preliminary data.</text>
</comment>
<accession>A0A9P6C8F6</accession>
<feature type="domain" description="Heterokaryon incompatibility" evidence="1">
    <location>
        <begin position="215"/>
        <end position="367"/>
    </location>
</feature>
<dbReference type="Pfam" id="PF06985">
    <property type="entry name" value="HET"/>
    <property type="match status" value="1"/>
</dbReference>
<keyword evidence="3" id="KW-1185">Reference proteome</keyword>